<dbReference type="AlphaFoldDB" id="A0A084E4H6"/>
<dbReference type="PATRIC" id="fig|13690.10.peg.5236"/>
<evidence type="ECO:0000313" key="1">
    <source>
        <dbReference type="EMBL" id="KEZ12868.1"/>
    </source>
</evidence>
<dbReference type="RefSeq" id="WP_155276532.1">
    <property type="nucleotide sequence ID" value="NZ_JGVR01000062.1"/>
</dbReference>
<name>A0A084E4H6_SPHYA</name>
<dbReference type="EMBL" id="JGVR01000062">
    <property type="protein sequence ID" value="KEZ12868.1"/>
    <property type="molecule type" value="Genomic_DNA"/>
</dbReference>
<proteinExistence type="predicted"/>
<protein>
    <submittedName>
        <fullName evidence="1">Uncharacterized protein</fullName>
    </submittedName>
</protein>
<dbReference type="Proteomes" id="UP000028534">
    <property type="component" value="Unassembled WGS sequence"/>
</dbReference>
<organism evidence="1 2">
    <name type="scientific">Sphingobium yanoikuyae</name>
    <name type="common">Sphingomonas yanoikuyae</name>
    <dbReference type="NCBI Taxonomy" id="13690"/>
    <lineage>
        <taxon>Bacteria</taxon>
        <taxon>Pseudomonadati</taxon>
        <taxon>Pseudomonadota</taxon>
        <taxon>Alphaproteobacteria</taxon>
        <taxon>Sphingomonadales</taxon>
        <taxon>Sphingomonadaceae</taxon>
        <taxon>Sphingobium</taxon>
    </lineage>
</organism>
<sequence>MSDRNGGSGTPDRMPLREPRDCAFITLSEALTWIAFKDAMTPDELRASLEGDQHPSPDSNEERLRKFFSTDDNHMSTGPGKGHFSDRDRGIDLLESAWQNLQDAADLAIIKARGRYTPKYSFAEASLADTIELTGHQFRTFSQFDVSTGGIRRRPKGSPNVLWQQHPDSFNREFASFSGDANARDGFLSVEVERASIMSLAPSCKLGRAPAIKTSKPPSRTSIMTKADEMKARGFDGRTIAKEMRHEPGFENVATTEVREIIKGRWKPTGRPKKRST</sequence>
<evidence type="ECO:0000313" key="2">
    <source>
        <dbReference type="Proteomes" id="UP000028534"/>
    </source>
</evidence>
<reference evidence="1 2" key="1">
    <citation type="submission" date="2014-03" db="EMBL/GenBank/DDBJ databases">
        <title>Genome sequence of Sphingobium yanoikuyae B1.</title>
        <authorList>
            <person name="Gan H.M."/>
            <person name="Gan H.Y."/>
            <person name="Savka M.A."/>
        </authorList>
    </citation>
    <scope>NUCLEOTIDE SEQUENCE [LARGE SCALE GENOMIC DNA]</scope>
    <source>
        <strain evidence="1 2">B1</strain>
    </source>
</reference>
<comment type="caution">
    <text evidence="1">The sequence shown here is derived from an EMBL/GenBank/DDBJ whole genome shotgun (WGS) entry which is preliminary data.</text>
</comment>
<gene>
    <name evidence="1" type="ORF">CP98_05066</name>
</gene>
<accession>A0A084E4H6</accession>